<dbReference type="GO" id="GO:0046872">
    <property type="term" value="F:metal ion binding"/>
    <property type="evidence" value="ECO:0007669"/>
    <property type="project" value="UniProtKB-KW"/>
</dbReference>
<sequence length="243" mass="27260">MEIKNISQNKFSSLIKDFNFESAILPLGSIEQHGDHLPFSTDTLIVEHISNIVSTKSEAFLLPSLFYGVSYEHEPLFNISIDYNILVDLISCICQSLSVHGIKRMYVINGHHGNIGLLQYVGQNLSSKYAINSDFFYFINYWQMLETGFDHAGEVETSIMMAIHPNLVNMDLAKAGLDAKGQEVGSLYKLGTNMSINNPAGFMKFTKNGIWGDPFKANATEGKKMLSQVIEKILALITDYNYR</sequence>
<evidence type="ECO:0000256" key="3">
    <source>
        <dbReference type="ARBA" id="ARBA00022801"/>
    </source>
</evidence>
<dbReference type="AlphaFoldDB" id="A0A654LZK4"/>
<gene>
    <name evidence="5" type="primary">crnA_1</name>
    <name evidence="5" type="ORF">NMY3_01455</name>
</gene>
<evidence type="ECO:0000256" key="4">
    <source>
        <dbReference type="ARBA" id="ARBA00022833"/>
    </source>
</evidence>
<dbReference type="GO" id="GO:0047789">
    <property type="term" value="F:creatininase activity"/>
    <property type="evidence" value="ECO:0007669"/>
    <property type="project" value="UniProtKB-EC"/>
</dbReference>
<dbReference type="InterPro" id="IPR024087">
    <property type="entry name" value="Creatininase-like_sf"/>
</dbReference>
<dbReference type="KEGG" id="taa:NMY3_01455"/>
<dbReference type="Proteomes" id="UP000058925">
    <property type="component" value="Chromosome"/>
</dbReference>
<reference evidence="6" key="1">
    <citation type="submission" date="2015-10" db="EMBL/GenBank/DDBJ databases">
        <title>Niche specialization of a soil ammonia-oxidizing archaeon, Candidatus Nitrosocosmicus oleophilus.</title>
        <authorList>
            <person name="Jung M.-Y."/>
            <person name="Rhee S.-K."/>
        </authorList>
    </citation>
    <scope>NUCLEOTIDE SEQUENCE [LARGE SCALE GENOMIC DNA]</scope>
    <source>
        <strain evidence="6">MY3</strain>
    </source>
</reference>
<dbReference type="GeneID" id="60421511"/>
<accession>A0A654LZK4</accession>
<dbReference type="PANTHER" id="PTHR35005:SF1">
    <property type="entry name" value="2-AMINO-5-FORMYLAMINO-6-RIBOSYLAMINOPYRIMIDIN-4(3H)-ONE 5'-MONOPHOSPHATE DEFORMYLASE"/>
    <property type="match status" value="1"/>
</dbReference>
<dbReference type="GO" id="GO:0016811">
    <property type="term" value="F:hydrolase activity, acting on carbon-nitrogen (but not peptide) bonds, in linear amides"/>
    <property type="evidence" value="ECO:0007669"/>
    <property type="project" value="TreeGrafter"/>
</dbReference>
<proteinExistence type="predicted"/>
<dbReference type="EC" id="3.5.2.10" evidence="5"/>
<evidence type="ECO:0000256" key="1">
    <source>
        <dbReference type="ARBA" id="ARBA00001947"/>
    </source>
</evidence>
<dbReference type="GO" id="GO:0009231">
    <property type="term" value="P:riboflavin biosynthetic process"/>
    <property type="evidence" value="ECO:0007669"/>
    <property type="project" value="TreeGrafter"/>
</dbReference>
<evidence type="ECO:0000313" key="5">
    <source>
        <dbReference type="EMBL" id="ALI35659.1"/>
    </source>
</evidence>
<keyword evidence="2" id="KW-0479">Metal-binding</keyword>
<dbReference type="SUPFAM" id="SSF102215">
    <property type="entry name" value="Creatininase"/>
    <property type="match status" value="1"/>
</dbReference>
<dbReference type="EMBL" id="CP012850">
    <property type="protein sequence ID" value="ALI35659.1"/>
    <property type="molecule type" value="Genomic_DNA"/>
</dbReference>
<dbReference type="InterPro" id="IPR003785">
    <property type="entry name" value="Creatininase/forma_Hydrolase"/>
</dbReference>
<evidence type="ECO:0000313" key="6">
    <source>
        <dbReference type="Proteomes" id="UP000058925"/>
    </source>
</evidence>
<evidence type="ECO:0000256" key="2">
    <source>
        <dbReference type="ARBA" id="ARBA00022723"/>
    </source>
</evidence>
<dbReference type="RefSeq" id="WP_196818087.1">
    <property type="nucleotide sequence ID" value="NZ_CP012850.1"/>
</dbReference>
<comment type="cofactor">
    <cofactor evidence="1">
        <name>Zn(2+)</name>
        <dbReference type="ChEBI" id="CHEBI:29105"/>
    </cofactor>
</comment>
<keyword evidence="3 5" id="KW-0378">Hydrolase</keyword>
<organism evidence="5 6">
    <name type="scientific">Candidatus Nitrosocosmicus oleophilus</name>
    <dbReference type="NCBI Taxonomy" id="1353260"/>
    <lineage>
        <taxon>Archaea</taxon>
        <taxon>Nitrososphaerota</taxon>
        <taxon>Nitrososphaeria</taxon>
        <taxon>Nitrososphaerales</taxon>
        <taxon>Nitrososphaeraceae</taxon>
        <taxon>Candidatus Nitrosocosmicus</taxon>
    </lineage>
</organism>
<dbReference type="PANTHER" id="PTHR35005">
    <property type="entry name" value="3-DEHYDRO-SCYLLO-INOSOSE HYDROLASE"/>
    <property type="match status" value="1"/>
</dbReference>
<dbReference type="OrthoDB" id="46121at2157"/>
<dbReference type="Gene3D" id="3.40.50.10310">
    <property type="entry name" value="Creatininase"/>
    <property type="match status" value="1"/>
</dbReference>
<dbReference type="Pfam" id="PF02633">
    <property type="entry name" value="Creatininase"/>
    <property type="match status" value="1"/>
</dbReference>
<keyword evidence="6" id="KW-1185">Reference proteome</keyword>
<keyword evidence="4" id="KW-0862">Zinc</keyword>
<name>A0A654LZK4_9ARCH</name>
<protein>
    <submittedName>
        <fullName evidence="5">Creatinine amidohydrolase</fullName>
        <ecNumber evidence="5">3.5.2.10</ecNumber>
    </submittedName>
</protein>